<feature type="transmembrane region" description="Helical" evidence="2">
    <location>
        <begin position="43"/>
        <end position="66"/>
    </location>
</feature>
<feature type="compositionally biased region" description="Low complexity" evidence="1">
    <location>
        <begin position="1"/>
        <end position="17"/>
    </location>
</feature>
<keyword evidence="4" id="KW-1185">Reference proteome</keyword>
<evidence type="ECO:0000313" key="4">
    <source>
        <dbReference type="Proteomes" id="UP000523079"/>
    </source>
</evidence>
<evidence type="ECO:0000313" key="3">
    <source>
        <dbReference type="EMBL" id="MBA8793514.1"/>
    </source>
</evidence>
<dbReference type="EMBL" id="JACGWT010000002">
    <property type="protein sequence ID" value="MBA8793514.1"/>
    <property type="molecule type" value="Genomic_DNA"/>
</dbReference>
<dbReference type="RefSeq" id="WP_182559125.1">
    <property type="nucleotide sequence ID" value="NZ_JACGWT010000002.1"/>
</dbReference>
<keyword evidence="2" id="KW-0812">Transmembrane</keyword>
<evidence type="ECO:0000256" key="1">
    <source>
        <dbReference type="SAM" id="MobiDB-lite"/>
    </source>
</evidence>
<feature type="transmembrane region" description="Helical" evidence="2">
    <location>
        <begin position="72"/>
        <end position="95"/>
    </location>
</feature>
<organism evidence="3 4">
    <name type="scientific">Microlunatus kandeliicorticis</name>
    <dbReference type="NCBI Taxonomy" id="1759536"/>
    <lineage>
        <taxon>Bacteria</taxon>
        <taxon>Bacillati</taxon>
        <taxon>Actinomycetota</taxon>
        <taxon>Actinomycetes</taxon>
        <taxon>Propionibacteriales</taxon>
        <taxon>Propionibacteriaceae</taxon>
        <taxon>Microlunatus</taxon>
    </lineage>
</organism>
<name>A0A7W3P523_9ACTN</name>
<evidence type="ECO:0008006" key="5">
    <source>
        <dbReference type="Google" id="ProtNLM"/>
    </source>
</evidence>
<accession>A0A7W3P523</accession>
<gene>
    <name evidence="3" type="ORF">FHX74_001119</name>
</gene>
<protein>
    <recommendedName>
        <fullName evidence="5">PH domain-containing protein</fullName>
    </recommendedName>
</protein>
<evidence type="ECO:0000256" key="2">
    <source>
        <dbReference type="SAM" id="Phobius"/>
    </source>
</evidence>
<sequence>MTSLPGAPTGPVAGPATPTRPPQFTAQPQLATTIRRSAVDRMWAPVLILMLVPVLLLVGLTVLVAVTEDGGFGLVFGLITLLMLGFAGMLAGFWWRLRTLRDPLVISPAGVGYTTLSGVMAVPWEAVQVVQVESAGLGARLNVRLWPGLAPNAPGVTATVPRWFWRRTLRTGLYLPFRMLEQDPTLVLAAINDLSGGRHRPALPR</sequence>
<keyword evidence="2" id="KW-1133">Transmembrane helix</keyword>
<dbReference type="AlphaFoldDB" id="A0A7W3P523"/>
<reference evidence="3 4" key="1">
    <citation type="submission" date="2020-07" db="EMBL/GenBank/DDBJ databases">
        <title>Sequencing the genomes of 1000 actinobacteria strains.</title>
        <authorList>
            <person name="Klenk H.-P."/>
        </authorList>
    </citation>
    <scope>NUCLEOTIDE SEQUENCE [LARGE SCALE GENOMIC DNA]</scope>
    <source>
        <strain evidence="3 4">DSM 100723</strain>
    </source>
</reference>
<dbReference type="Proteomes" id="UP000523079">
    <property type="component" value="Unassembled WGS sequence"/>
</dbReference>
<feature type="region of interest" description="Disordered" evidence="1">
    <location>
        <begin position="1"/>
        <end position="24"/>
    </location>
</feature>
<keyword evidence="2" id="KW-0472">Membrane</keyword>
<comment type="caution">
    <text evidence="3">The sequence shown here is derived from an EMBL/GenBank/DDBJ whole genome shotgun (WGS) entry which is preliminary data.</text>
</comment>
<proteinExistence type="predicted"/>